<proteinExistence type="predicted"/>
<dbReference type="PANTHER" id="PTHR35337">
    <property type="entry name" value="SLR1478 PROTEIN"/>
    <property type="match status" value="1"/>
</dbReference>
<comment type="caution">
    <text evidence="2">The sequence shown here is derived from an EMBL/GenBank/DDBJ whole genome shotgun (WGS) entry which is preliminary data.</text>
</comment>
<dbReference type="OrthoDB" id="9800053at2"/>
<feature type="transmembrane region" description="Helical" evidence="1">
    <location>
        <begin position="95"/>
        <end position="115"/>
    </location>
</feature>
<dbReference type="PANTHER" id="PTHR35337:SF1">
    <property type="entry name" value="SLR1478 PROTEIN"/>
    <property type="match status" value="1"/>
</dbReference>
<dbReference type="AlphaFoldDB" id="A0A4U3KY66"/>
<keyword evidence="1" id="KW-0472">Membrane</keyword>
<dbReference type="Pfam" id="PF01944">
    <property type="entry name" value="SpoIIM"/>
    <property type="match status" value="1"/>
</dbReference>
<dbReference type="Proteomes" id="UP000305848">
    <property type="component" value="Unassembled WGS sequence"/>
</dbReference>
<evidence type="ECO:0000256" key="1">
    <source>
        <dbReference type="SAM" id="Phobius"/>
    </source>
</evidence>
<feature type="transmembrane region" description="Helical" evidence="1">
    <location>
        <begin position="172"/>
        <end position="199"/>
    </location>
</feature>
<dbReference type="InterPro" id="IPR002798">
    <property type="entry name" value="SpoIIM-like"/>
</dbReference>
<gene>
    <name evidence="2" type="ORF">FC093_16745</name>
</gene>
<keyword evidence="3" id="KW-1185">Reference proteome</keyword>
<evidence type="ECO:0000313" key="2">
    <source>
        <dbReference type="EMBL" id="TKK66684.1"/>
    </source>
</evidence>
<reference evidence="2 3" key="1">
    <citation type="submission" date="2019-05" db="EMBL/GenBank/DDBJ databases">
        <title>Panacibacter sp. strain 17mud1-8 Genome sequencing and assembly.</title>
        <authorList>
            <person name="Chhetri G."/>
        </authorList>
    </citation>
    <scope>NUCLEOTIDE SEQUENCE [LARGE SCALE GENOMIC DNA]</scope>
    <source>
        <strain evidence="2 3">17mud1-8</strain>
    </source>
</reference>
<keyword evidence="1" id="KW-1133">Transmembrane helix</keyword>
<feature type="transmembrane region" description="Helical" evidence="1">
    <location>
        <begin position="254"/>
        <end position="272"/>
    </location>
</feature>
<protein>
    <submittedName>
        <fullName evidence="2">Stage II sporulation protein M</fullName>
    </submittedName>
</protein>
<feature type="transmembrane region" description="Helical" evidence="1">
    <location>
        <begin position="211"/>
        <end position="233"/>
    </location>
</feature>
<evidence type="ECO:0000313" key="3">
    <source>
        <dbReference type="Proteomes" id="UP000305848"/>
    </source>
</evidence>
<dbReference type="RefSeq" id="WP_137262957.1">
    <property type="nucleotide sequence ID" value="NZ_SZQL01000014.1"/>
</dbReference>
<name>A0A4U3KY66_9BACT</name>
<feature type="transmembrane region" description="Helical" evidence="1">
    <location>
        <begin position="284"/>
        <end position="305"/>
    </location>
</feature>
<accession>A0A4U3KY66</accession>
<feature type="transmembrane region" description="Helical" evidence="1">
    <location>
        <begin position="143"/>
        <end position="160"/>
    </location>
</feature>
<keyword evidence="1" id="KW-0812">Transmembrane</keyword>
<sequence length="324" mass="36653">MREALFIKRNKERWQEIAANGARHPDDTAEDFIQLVEDLGYSKTFYPHSSITQYLNTEASKKYLGIYENQRESSSRARYFFKYTLPLTMGKHHRVLFICFCLFVLFVAIGFFSAAGDQTFVRQVFGDAYVDMTERNIQQGHPFGVYGYGNEVLSFAYIFINNMYVSLKEFAGGILLGIPTVYGLMTNSIGVGAFEYLFYSHNLTGSSLLTILIHGTLELSTFVVSAASGLVLAKSWLFPGTIKRMDALKKGAKEGLIIAMSNFPMLFLAAFFEGFITRHTEMPAALKLLIIGCSLAFVIGYFIIYPIRLRQKQKKLTADRYEGK</sequence>
<organism evidence="2 3">
    <name type="scientific">Ilyomonas limi</name>
    <dbReference type="NCBI Taxonomy" id="2575867"/>
    <lineage>
        <taxon>Bacteria</taxon>
        <taxon>Pseudomonadati</taxon>
        <taxon>Bacteroidota</taxon>
        <taxon>Chitinophagia</taxon>
        <taxon>Chitinophagales</taxon>
        <taxon>Chitinophagaceae</taxon>
        <taxon>Ilyomonas</taxon>
    </lineage>
</organism>
<dbReference type="EMBL" id="SZQL01000014">
    <property type="protein sequence ID" value="TKK66684.1"/>
    <property type="molecule type" value="Genomic_DNA"/>
</dbReference>